<dbReference type="PANTHER" id="PTHR45947:SF3">
    <property type="entry name" value="SULFOQUINOVOSYL TRANSFERASE SQD2"/>
    <property type="match status" value="1"/>
</dbReference>
<dbReference type="EC" id="2.4.-.-" evidence="2"/>
<protein>
    <submittedName>
        <fullName evidence="2">Glycosyltransferase family 4 protein</fullName>
        <ecNumber evidence="2">2.4.-.-</ecNumber>
    </submittedName>
</protein>
<dbReference type="CDD" id="cd03801">
    <property type="entry name" value="GT4_PimA-like"/>
    <property type="match status" value="1"/>
</dbReference>
<sequence>MRLAIITTHPIQYYAPVFQLMQRQVDVDIKVFYTWGEKAIKKFDPDFGKNIDWDILLLEGYEYEWVKNTSTDPGSHHFKGIINPDLIAQISTWQPNAILVYGWAYHAHLKTIRFFKNKIPVYFRGDSTLLDVRNDFKTLLKKIYLKWVYRQIDHAFYVGLNNKAYFKKYGLKENQLSFAPHAIDNDRFAVNRTAEAQKLRQTLGIPSDELLVLFAGKFEEKKSPNLLIDAFCSLSLQSSHLLLVGNGRLEKSLKAKADKIKNIYFLDFQNQSAMPAIYQACDLFCLPSKGPGETWGLAVNEAMASGKPVLVSDRVGCQTDLVIPGITGEVFKTENLFDITEKLGILLKNKGGLKTLGINAKNKIAEWSFDQQVAAITKNINKKSAK</sequence>
<dbReference type="InterPro" id="IPR001296">
    <property type="entry name" value="Glyco_trans_1"/>
</dbReference>
<dbReference type="RefSeq" id="WP_321560826.1">
    <property type="nucleotide sequence ID" value="NZ_CP139558.1"/>
</dbReference>
<evidence type="ECO:0000259" key="1">
    <source>
        <dbReference type="Pfam" id="PF00534"/>
    </source>
</evidence>
<reference evidence="2 3" key="1">
    <citation type="submission" date="2023-11" db="EMBL/GenBank/DDBJ databases">
        <title>Analysis of the Genomes of Mucilaginibacter gossypii cycad 4 and M. sabulilitoris SNA2: microbes with the potential for plant growth promotion.</title>
        <authorList>
            <person name="Hirsch A.M."/>
            <person name="Humm E."/>
            <person name="Rubbi M."/>
            <person name="Del Vecchio G."/>
            <person name="Ha S.M."/>
            <person name="Pellegrini M."/>
            <person name="Gunsalus R.P."/>
        </authorList>
    </citation>
    <scope>NUCLEOTIDE SEQUENCE [LARGE SCALE GENOMIC DNA]</scope>
    <source>
        <strain evidence="2 3">SNA2</strain>
    </source>
</reference>
<dbReference type="SUPFAM" id="SSF53756">
    <property type="entry name" value="UDP-Glycosyltransferase/glycogen phosphorylase"/>
    <property type="match status" value="1"/>
</dbReference>
<dbReference type="GO" id="GO:0016757">
    <property type="term" value="F:glycosyltransferase activity"/>
    <property type="evidence" value="ECO:0007669"/>
    <property type="project" value="UniProtKB-KW"/>
</dbReference>
<proteinExistence type="predicted"/>
<name>A0ABZ0TKE5_9SPHI</name>
<dbReference type="PANTHER" id="PTHR45947">
    <property type="entry name" value="SULFOQUINOVOSYL TRANSFERASE SQD2"/>
    <property type="match status" value="1"/>
</dbReference>
<accession>A0ABZ0TKE5</accession>
<dbReference type="InterPro" id="IPR050194">
    <property type="entry name" value="Glycosyltransferase_grp1"/>
</dbReference>
<gene>
    <name evidence="2" type="ORF">SNE25_20285</name>
</gene>
<keyword evidence="2" id="KW-0328">Glycosyltransferase</keyword>
<keyword evidence="3" id="KW-1185">Reference proteome</keyword>
<feature type="domain" description="Glycosyl transferase family 1" evidence="1">
    <location>
        <begin position="197"/>
        <end position="362"/>
    </location>
</feature>
<dbReference type="Pfam" id="PF00534">
    <property type="entry name" value="Glycos_transf_1"/>
    <property type="match status" value="1"/>
</dbReference>
<dbReference type="Proteomes" id="UP001324380">
    <property type="component" value="Chromosome"/>
</dbReference>
<keyword evidence="2" id="KW-0808">Transferase</keyword>
<evidence type="ECO:0000313" key="2">
    <source>
        <dbReference type="EMBL" id="WPU91660.1"/>
    </source>
</evidence>
<evidence type="ECO:0000313" key="3">
    <source>
        <dbReference type="Proteomes" id="UP001324380"/>
    </source>
</evidence>
<dbReference type="Gene3D" id="3.40.50.2000">
    <property type="entry name" value="Glycogen Phosphorylase B"/>
    <property type="match status" value="2"/>
</dbReference>
<dbReference type="EMBL" id="CP139558">
    <property type="protein sequence ID" value="WPU91660.1"/>
    <property type="molecule type" value="Genomic_DNA"/>
</dbReference>
<organism evidence="2 3">
    <name type="scientific">Mucilaginibacter sabulilitoris</name>
    <dbReference type="NCBI Taxonomy" id="1173583"/>
    <lineage>
        <taxon>Bacteria</taxon>
        <taxon>Pseudomonadati</taxon>
        <taxon>Bacteroidota</taxon>
        <taxon>Sphingobacteriia</taxon>
        <taxon>Sphingobacteriales</taxon>
        <taxon>Sphingobacteriaceae</taxon>
        <taxon>Mucilaginibacter</taxon>
    </lineage>
</organism>